<dbReference type="PANTHER" id="PTHR11579:SF0">
    <property type="entry name" value="PROTEIN-L-ISOASPARTATE(D-ASPARTATE) O-METHYLTRANSFERASE"/>
    <property type="match status" value="1"/>
</dbReference>
<evidence type="ECO:0000313" key="8">
    <source>
        <dbReference type="EMBL" id="HIW87800.1"/>
    </source>
</evidence>
<keyword evidence="6 7" id="KW-0949">S-adenosyl-L-methionine</keyword>
<dbReference type="FunFam" id="3.40.50.150:FF:000010">
    <property type="entry name" value="Protein-L-isoaspartate O-methyltransferase"/>
    <property type="match status" value="1"/>
</dbReference>
<reference evidence="8" key="2">
    <citation type="submission" date="2021-04" db="EMBL/GenBank/DDBJ databases">
        <authorList>
            <person name="Gilroy R."/>
        </authorList>
    </citation>
    <scope>NUCLEOTIDE SEQUENCE</scope>
    <source>
        <strain evidence="8">Gambia16-930</strain>
    </source>
</reference>
<dbReference type="Gene3D" id="3.40.50.150">
    <property type="entry name" value="Vaccinia Virus protein VP39"/>
    <property type="match status" value="1"/>
</dbReference>
<dbReference type="GO" id="GO:0032259">
    <property type="term" value="P:methylation"/>
    <property type="evidence" value="ECO:0007669"/>
    <property type="project" value="UniProtKB-KW"/>
</dbReference>
<gene>
    <name evidence="7" type="primary">pcm</name>
    <name evidence="8" type="ORF">IAC47_05960</name>
</gene>
<keyword evidence="5 7" id="KW-0808">Transferase</keyword>
<accession>A0A9D1RI06</accession>
<dbReference type="Pfam" id="PF01135">
    <property type="entry name" value="PCMT"/>
    <property type="match status" value="1"/>
</dbReference>
<dbReference type="Proteomes" id="UP000824267">
    <property type="component" value="Unassembled WGS sequence"/>
</dbReference>
<dbReference type="HAMAP" id="MF_00090">
    <property type="entry name" value="PIMT"/>
    <property type="match status" value="1"/>
</dbReference>
<dbReference type="PANTHER" id="PTHR11579">
    <property type="entry name" value="PROTEIN-L-ISOASPARTATE O-METHYLTRANSFERASE"/>
    <property type="match status" value="1"/>
</dbReference>
<comment type="function">
    <text evidence="7">Catalyzes the methyl esterification of L-isoaspartyl residues in peptides and proteins that result from spontaneous decomposition of normal L-aspartyl and L-asparaginyl residues. It plays a role in the repair and/or degradation of damaged proteins.</text>
</comment>
<dbReference type="NCBIfam" id="TIGR00080">
    <property type="entry name" value="pimt"/>
    <property type="match status" value="1"/>
</dbReference>
<protein>
    <recommendedName>
        <fullName evidence="7">Protein-L-isoaspartate O-methyltransferase</fullName>
        <ecNumber evidence="7">2.1.1.77</ecNumber>
    </recommendedName>
    <alternativeName>
        <fullName evidence="7">L-isoaspartyl protein carboxyl methyltransferase</fullName>
    </alternativeName>
    <alternativeName>
        <fullName evidence="7">Protein L-isoaspartyl methyltransferase</fullName>
    </alternativeName>
    <alternativeName>
        <fullName evidence="7">Protein-beta-aspartate methyltransferase</fullName>
        <shortName evidence="7">PIMT</shortName>
    </alternativeName>
</protein>
<dbReference type="GO" id="GO:0004719">
    <property type="term" value="F:protein-L-isoaspartate (D-aspartate) O-methyltransferase activity"/>
    <property type="evidence" value="ECO:0007669"/>
    <property type="project" value="UniProtKB-UniRule"/>
</dbReference>
<evidence type="ECO:0000256" key="2">
    <source>
        <dbReference type="ARBA" id="ARBA00005369"/>
    </source>
</evidence>
<keyword evidence="4 7" id="KW-0489">Methyltransferase</keyword>
<comment type="caution">
    <text evidence="8">The sequence shown here is derived from an EMBL/GenBank/DDBJ whole genome shotgun (WGS) entry which is preliminary data.</text>
</comment>
<dbReference type="SUPFAM" id="SSF53335">
    <property type="entry name" value="S-adenosyl-L-methionine-dependent methyltransferases"/>
    <property type="match status" value="1"/>
</dbReference>
<dbReference type="NCBIfam" id="NF001453">
    <property type="entry name" value="PRK00312.1"/>
    <property type="match status" value="1"/>
</dbReference>
<organism evidence="8 9">
    <name type="scientific">Candidatus Onthomorpha intestinigallinarum</name>
    <dbReference type="NCBI Taxonomy" id="2840880"/>
    <lineage>
        <taxon>Bacteria</taxon>
        <taxon>Pseudomonadati</taxon>
        <taxon>Bacteroidota</taxon>
        <taxon>Bacteroidia</taxon>
        <taxon>Bacteroidales</taxon>
        <taxon>Candidatus Onthomorpha</taxon>
    </lineage>
</organism>
<name>A0A9D1RI06_9BACT</name>
<keyword evidence="3 7" id="KW-0963">Cytoplasm</keyword>
<dbReference type="InterPro" id="IPR029063">
    <property type="entry name" value="SAM-dependent_MTases_sf"/>
</dbReference>
<comment type="similarity">
    <text evidence="2 7">Belongs to the methyltransferase superfamily. L-isoaspartyl/D-aspartyl protein methyltransferase family.</text>
</comment>
<dbReference type="InterPro" id="IPR000682">
    <property type="entry name" value="PCMT"/>
</dbReference>
<evidence type="ECO:0000256" key="5">
    <source>
        <dbReference type="ARBA" id="ARBA00022679"/>
    </source>
</evidence>
<dbReference type="EMBL" id="DXGG01000188">
    <property type="protein sequence ID" value="HIW87800.1"/>
    <property type="molecule type" value="Genomic_DNA"/>
</dbReference>
<proteinExistence type="inferred from homology"/>
<feature type="active site" evidence="7">
    <location>
        <position position="55"/>
    </location>
</feature>
<comment type="subcellular location">
    <subcellularLocation>
        <location evidence="1 7">Cytoplasm</location>
    </subcellularLocation>
</comment>
<evidence type="ECO:0000256" key="6">
    <source>
        <dbReference type="ARBA" id="ARBA00022691"/>
    </source>
</evidence>
<evidence type="ECO:0000256" key="4">
    <source>
        <dbReference type="ARBA" id="ARBA00022603"/>
    </source>
</evidence>
<evidence type="ECO:0000313" key="9">
    <source>
        <dbReference type="Proteomes" id="UP000824267"/>
    </source>
</evidence>
<dbReference type="GO" id="GO:0030091">
    <property type="term" value="P:protein repair"/>
    <property type="evidence" value="ECO:0007669"/>
    <property type="project" value="UniProtKB-UniRule"/>
</dbReference>
<evidence type="ECO:0000256" key="1">
    <source>
        <dbReference type="ARBA" id="ARBA00004496"/>
    </source>
</evidence>
<dbReference type="EC" id="2.1.1.77" evidence="7"/>
<evidence type="ECO:0000256" key="7">
    <source>
        <dbReference type="HAMAP-Rule" id="MF_00090"/>
    </source>
</evidence>
<comment type="catalytic activity">
    <reaction evidence="7">
        <text>[protein]-L-isoaspartate + S-adenosyl-L-methionine = [protein]-L-isoaspartate alpha-methyl ester + S-adenosyl-L-homocysteine</text>
        <dbReference type="Rhea" id="RHEA:12705"/>
        <dbReference type="Rhea" id="RHEA-COMP:12143"/>
        <dbReference type="Rhea" id="RHEA-COMP:12144"/>
        <dbReference type="ChEBI" id="CHEBI:57856"/>
        <dbReference type="ChEBI" id="CHEBI:59789"/>
        <dbReference type="ChEBI" id="CHEBI:90596"/>
        <dbReference type="ChEBI" id="CHEBI:90598"/>
        <dbReference type="EC" id="2.1.1.77"/>
    </reaction>
</comment>
<reference evidence="8" key="1">
    <citation type="journal article" date="2021" name="PeerJ">
        <title>Extensive microbial diversity within the chicken gut microbiome revealed by metagenomics and culture.</title>
        <authorList>
            <person name="Gilroy R."/>
            <person name="Ravi A."/>
            <person name="Getino M."/>
            <person name="Pursley I."/>
            <person name="Horton D.L."/>
            <person name="Alikhan N.F."/>
            <person name="Baker D."/>
            <person name="Gharbi K."/>
            <person name="Hall N."/>
            <person name="Watson M."/>
            <person name="Adriaenssens E.M."/>
            <person name="Foster-Nyarko E."/>
            <person name="Jarju S."/>
            <person name="Secka A."/>
            <person name="Antonio M."/>
            <person name="Oren A."/>
            <person name="Chaudhuri R.R."/>
            <person name="La Ragione R."/>
            <person name="Hildebrand F."/>
            <person name="Pallen M.J."/>
        </authorList>
    </citation>
    <scope>NUCLEOTIDE SEQUENCE</scope>
    <source>
        <strain evidence="8">Gambia16-930</strain>
    </source>
</reference>
<dbReference type="AlphaFoldDB" id="A0A9D1RI06"/>
<evidence type="ECO:0000256" key="3">
    <source>
        <dbReference type="ARBA" id="ARBA00022490"/>
    </source>
</evidence>
<sequence>MRRMLVNYLREKGISDEYVLEAINNVPRHFFLDSSLDVIAYEDRALEILCNQTISQPSTVAFQTQLLNVQKGDKILEIGTGSGYQTCILCEMKAKVFTIERFKPLFDYAKKMFEILKYKPKVSFGDGYLGMPAYAPFDKILVTCGVPDIPQKLVEQMKTGGIMVIPVGKNEQEMYKVTKISNTEINIKTFGNFKFVPMLEERKFC</sequence>
<dbReference type="CDD" id="cd02440">
    <property type="entry name" value="AdoMet_MTases"/>
    <property type="match status" value="1"/>
</dbReference>
<dbReference type="GO" id="GO:0005737">
    <property type="term" value="C:cytoplasm"/>
    <property type="evidence" value="ECO:0007669"/>
    <property type="project" value="UniProtKB-SubCell"/>
</dbReference>